<accession>A0A9N8VM98</accession>
<proteinExistence type="predicted"/>
<protein>
    <submittedName>
        <fullName evidence="1">6438_t:CDS:1</fullName>
    </submittedName>
</protein>
<keyword evidence="2" id="KW-1185">Reference proteome</keyword>
<dbReference type="EMBL" id="CAJVPZ010000147">
    <property type="protein sequence ID" value="CAG8454905.1"/>
    <property type="molecule type" value="Genomic_DNA"/>
</dbReference>
<sequence length="62" mass="7208">MITKETNNIDEFSDLKKNQETSFILMVTNIRVTSFIIIIQIEKRRIRLDGGLKEAITEVLLL</sequence>
<name>A0A9N8VM98_9GLOM</name>
<reference evidence="1" key="1">
    <citation type="submission" date="2021-06" db="EMBL/GenBank/DDBJ databases">
        <authorList>
            <person name="Kallberg Y."/>
            <person name="Tangrot J."/>
            <person name="Rosling A."/>
        </authorList>
    </citation>
    <scope>NUCLEOTIDE SEQUENCE</scope>
    <source>
        <strain evidence="1">IN212</strain>
    </source>
</reference>
<dbReference type="Proteomes" id="UP000789396">
    <property type="component" value="Unassembled WGS sequence"/>
</dbReference>
<gene>
    <name evidence="1" type="ORF">RFULGI_LOCUS415</name>
</gene>
<organism evidence="1 2">
    <name type="scientific">Racocetra fulgida</name>
    <dbReference type="NCBI Taxonomy" id="60492"/>
    <lineage>
        <taxon>Eukaryota</taxon>
        <taxon>Fungi</taxon>
        <taxon>Fungi incertae sedis</taxon>
        <taxon>Mucoromycota</taxon>
        <taxon>Glomeromycotina</taxon>
        <taxon>Glomeromycetes</taxon>
        <taxon>Diversisporales</taxon>
        <taxon>Gigasporaceae</taxon>
        <taxon>Racocetra</taxon>
    </lineage>
</organism>
<evidence type="ECO:0000313" key="1">
    <source>
        <dbReference type="EMBL" id="CAG8454905.1"/>
    </source>
</evidence>
<dbReference type="AlphaFoldDB" id="A0A9N8VM98"/>
<evidence type="ECO:0000313" key="2">
    <source>
        <dbReference type="Proteomes" id="UP000789396"/>
    </source>
</evidence>
<comment type="caution">
    <text evidence="1">The sequence shown here is derived from an EMBL/GenBank/DDBJ whole genome shotgun (WGS) entry which is preliminary data.</text>
</comment>